<name>A0A1M6IGH8_9FIRM</name>
<evidence type="ECO:0000313" key="2">
    <source>
        <dbReference type="EMBL" id="SHJ33533.1"/>
    </source>
</evidence>
<proteinExistence type="predicted"/>
<evidence type="ECO:0000256" key="1">
    <source>
        <dbReference type="SAM" id="Phobius"/>
    </source>
</evidence>
<feature type="transmembrane region" description="Helical" evidence="1">
    <location>
        <begin position="399"/>
        <end position="420"/>
    </location>
</feature>
<gene>
    <name evidence="2" type="ORF">SAMN02745170_02305</name>
</gene>
<evidence type="ECO:0000313" key="3">
    <source>
        <dbReference type="Proteomes" id="UP000322917"/>
    </source>
</evidence>
<dbReference type="Pfam" id="PF04286">
    <property type="entry name" value="DUF445"/>
    <property type="match status" value="1"/>
</dbReference>
<sequence>MAMSYRYRANWILGLLFALFLLVRVIKQAMPGVFLLDVCHAGLEAALAGGIADWFAVTALFRKPLGFSWHTAILVRNRQRMIEAIADFVERDLLSVAALKQRLAQTSVTTVLIAWVEREGQTQPILTDWLLRHRRLLVAWLHSSVMTQLLENVIKQAATDSLQLAPTAKQAVGWMIEQGYYRHFFDWVAAELLGLVRSDKSKDAIYQYLQEFKASKERSLLGKTVIWLGEQTDSINLEEAAAAVHAELVLAVEEFAGGETPLRTWLEEQVINLAETFQQTADWDEAVEHWKVAVLTQPEVYQTAVKLIQALVADSLTPRSPVHRWLLWQSGRLWRQFKQDAPLRKRLDREARRLVSRMLESRHELIGLVIRQALASFSDERLSRFVESKVGNDLQWIRINGSVVGGLVGIVLFLFLHFLYEPLLAVVH</sequence>
<accession>A0A1M6IGH8</accession>
<keyword evidence="1" id="KW-0812">Transmembrane</keyword>
<dbReference type="AlphaFoldDB" id="A0A1M6IGH8"/>
<dbReference type="InterPro" id="IPR007383">
    <property type="entry name" value="DUF445"/>
</dbReference>
<dbReference type="PANTHER" id="PTHR38442">
    <property type="entry name" value="INNER MEMBRANE PROTEIN-RELATED"/>
    <property type="match status" value="1"/>
</dbReference>
<keyword evidence="1" id="KW-1133">Transmembrane helix</keyword>
<keyword evidence="1" id="KW-0472">Membrane</keyword>
<reference evidence="2 3" key="1">
    <citation type="submission" date="2016-11" db="EMBL/GenBank/DDBJ databases">
        <authorList>
            <person name="Varghese N."/>
            <person name="Submissions S."/>
        </authorList>
    </citation>
    <scope>NUCLEOTIDE SEQUENCE [LARGE SCALE GENOMIC DNA]</scope>
    <source>
        <strain evidence="2 3">DSM 15287</strain>
    </source>
</reference>
<organism evidence="2 3">
    <name type="scientific">Propionispora hippei DSM 15287</name>
    <dbReference type="NCBI Taxonomy" id="1123003"/>
    <lineage>
        <taxon>Bacteria</taxon>
        <taxon>Bacillati</taxon>
        <taxon>Bacillota</taxon>
        <taxon>Negativicutes</taxon>
        <taxon>Selenomonadales</taxon>
        <taxon>Sporomusaceae</taxon>
        <taxon>Propionispora</taxon>
    </lineage>
</organism>
<dbReference type="Proteomes" id="UP000322917">
    <property type="component" value="Unassembled WGS sequence"/>
</dbReference>
<keyword evidence="3" id="KW-1185">Reference proteome</keyword>
<protein>
    <submittedName>
        <fullName evidence="2">Uncharacterized membrane-anchored protein YjiN, DUF445 family</fullName>
    </submittedName>
</protein>
<dbReference type="EMBL" id="FQZD01000017">
    <property type="protein sequence ID" value="SHJ33533.1"/>
    <property type="molecule type" value="Genomic_DNA"/>
</dbReference>
<dbReference type="PANTHER" id="PTHR38442:SF1">
    <property type="entry name" value="INNER MEMBRANE PROTEIN"/>
    <property type="match status" value="1"/>
</dbReference>
<dbReference type="GO" id="GO:0005886">
    <property type="term" value="C:plasma membrane"/>
    <property type="evidence" value="ECO:0007669"/>
    <property type="project" value="TreeGrafter"/>
</dbReference>